<dbReference type="PROSITE" id="PS50850">
    <property type="entry name" value="MFS"/>
    <property type="match status" value="1"/>
</dbReference>
<feature type="transmembrane region" description="Helical" evidence="5">
    <location>
        <begin position="348"/>
        <end position="369"/>
    </location>
</feature>
<evidence type="ECO:0000256" key="3">
    <source>
        <dbReference type="ARBA" id="ARBA00022989"/>
    </source>
</evidence>
<dbReference type="AlphaFoldDB" id="A0A3L8DI72"/>
<dbReference type="GO" id="GO:0022857">
    <property type="term" value="F:transmembrane transporter activity"/>
    <property type="evidence" value="ECO:0007669"/>
    <property type="project" value="InterPro"/>
</dbReference>
<keyword evidence="4 5" id="KW-0472">Membrane</keyword>
<feature type="transmembrane region" description="Helical" evidence="5">
    <location>
        <begin position="248"/>
        <end position="270"/>
    </location>
</feature>
<keyword evidence="3 5" id="KW-1133">Transmembrane helix</keyword>
<dbReference type="EMBL" id="QOIP01000007">
    <property type="protein sequence ID" value="RLU20140.1"/>
    <property type="molecule type" value="Genomic_DNA"/>
</dbReference>
<dbReference type="PANTHER" id="PTHR48021">
    <property type="match status" value="1"/>
</dbReference>
<dbReference type="InterPro" id="IPR005828">
    <property type="entry name" value="MFS_sugar_transport-like"/>
</dbReference>
<reference evidence="7 8" key="1">
    <citation type="journal article" date="2018" name="Genome Res.">
        <title>The genomic architecture and molecular evolution of ant odorant receptors.</title>
        <authorList>
            <person name="McKenzie S.K."/>
            <person name="Kronauer D.J.C."/>
        </authorList>
    </citation>
    <scope>NUCLEOTIDE SEQUENCE [LARGE SCALE GENOMIC DNA]</scope>
    <source>
        <strain evidence="7">Clonal line C1</strain>
    </source>
</reference>
<evidence type="ECO:0000256" key="4">
    <source>
        <dbReference type="ARBA" id="ARBA00023136"/>
    </source>
</evidence>
<dbReference type="PROSITE" id="PS00216">
    <property type="entry name" value="SUGAR_TRANSPORT_1"/>
    <property type="match status" value="1"/>
</dbReference>
<evidence type="ECO:0000256" key="1">
    <source>
        <dbReference type="ARBA" id="ARBA00004141"/>
    </source>
</evidence>
<evidence type="ECO:0000313" key="8">
    <source>
        <dbReference type="Proteomes" id="UP000279307"/>
    </source>
</evidence>
<comment type="caution">
    <text evidence="7">The sequence shown here is derived from an EMBL/GenBank/DDBJ whole genome shotgun (WGS) entry which is preliminary data.</text>
</comment>
<dbReference type="GO" id="GO:0016020">
    <property type="term" value="C:membrane"/>
    <property type="evidence" value="ECO:0007669"/>
    <property type="project" value="UniProtKB-SubCell"/>
</dbReference>
<keyword evidence="2 5" id="KW-0812">Transmembrane</keyword>
<dbReference type="Proteomes" id="UP000279307">
    <property type="component" value="Chromosome 7"/>
</dbReference>
<dbReference type="InterPro" id="IPR020846">
    <property type="entry name" value="MFS_dom"/>
</dbReference>
<dbReference type="Pfam" id="PF00083">
    <property type="entry name" value="Sugar_tr"/>
    <property type="match status" value="1"/>
</dbReference>
<protein>
    <recommendedName>
        <fullName evidence="6">Major facilitator superfamily (MFS) profile domain-containing protein</fullName>
    </recommendedName>
</protein>
<dbReference type="InterPro" id="IPR005829">
    <property type="entry name" value="Sugar_transporter_CS"/>
</dbReference>
<proteinExistence type="predicted"/>
<feature type="transmembrane region" description="Helical" evidence="5">
    <location>
        <begin position="102"/>
        <end position="121"/>
    </location>
</feature>
<dbReference type="InterPro" id="IPR036259">
    <property type="entry name" value="MFS_trans_sf"/>
</dbReference>
<dbReference type="Gene3D" id="1.20.1250.20">
    <property type="entry name" value="MFS general substrate transporter like domains"/>
    <property type="match status" value="1"/>
</dbReference>
<feature type="domain" description="Major facilitator superfamily (MFS) profile" evidence="6">
    <location>
        <begin position="1"/>
        <end position="373"/>
    </location>
</feature>
<evidence type="ECO:0000256" key="5">
    <source>
        <dbReference type="SAM" id="Phobius"/>
    </source>
</evidence>
<accession>A0A3L8DI72</accession>
<comment type="subcellular location">
    <subcellularLocation>
        <location evidence="1">Membrane</location>
        <topology evidence="1">Multi-pass membrane protein</topology>
    </subcellularLocation>
</comment>
<feature type="transmembrane region" description="Helical" evidence="5">
    <location>
        <begin position="282"/>
        <end position="306"/>
    </location>
</feature>
<dbReference type="OrthoDB" id="8120565at2759"/>
<feature type="transmembrane region" description="Helical" evidence="5">
    <location>
        <begin position="318"/>
        <end position="336"/>
    </location>
</feature>
<evidence type="ECO:0000313" key="7">
    <source>
        <dbReference type="EMBL" id="RLU20140.1"/>
    </source>
</evidence>
<evidence type="ECO:0000259" key="6">
    <source>
        <dbReference type="PROSITE" id="PS50850"/>
    </source>
</evidence>
<feature type="transmembrane region" description="Helical" evidence="5">
    <location>
        <begin position="184"/>
        <end position="202"/>
    </location>
</feature>
<name>A0A3L8DI72_OOCBI</name>
<dbReference type="SUPFAM" id="SSF103473">
    <property type="entry name" value="MFS general substrate transporter"/>
    <property type="match status" value="1"/>
</dbReference>
<feature type="transmembrane region" description="Helical" evidence="5">
    <location>
        <begin position="222"/>
        <end position="241"/>
    </location>
</feature>
<sequence>MSCPEDPKAPAGRKITVWPQRVAALTTTGWASPYLAQLTSAEAGTLLKLTDAEASWVASFLSLGRLIDIKITNTIKISININASSVGMFLGNAMGPYLSMEMYGYVSLIPTILFVALFSLIPESPYHYVLHGNIDEAEASLKWFRPEADVKAEMQELQDFVEGANTDILKKLNDFLLPANLKNVFILFGLNVFVYASAYNTINSYAEIIITKSQVSVTPSIVVMGLGFSQIIAGATAVFVVDKFGRKNLLIVSSIGVAISLTVLGLDFYFLSLNFDREKLTWLLIISLLSFNIFVCYGLVPVPSTLLGEMFPANLKNLASLCIASGNAMLTFMFAKSYQPFLNLAGETIVFCSYGLFVSIAVPYVWYFISETKGKSLLDIQRSVKS</sequence>
<dbReference type="InterPro" id="IPR050549">
    <property type="entry name" value="MFS_Trehalose_Transporter"/>
</dbReference>
<evidence type="ECO:0000256" key="2">
    <source>
        <dbReference type="ARBA" id="ARBA00022692"/>
    </source>
</evidence>
<gene>
    <name evidence="7" type="ORF">DMN91_006746</name>
</gene>
<organism evidence="7 8">
    <name type="scientific">Ooceraea biroi</name>
    <name type="common">Clonal raider ant</name>
    <name type="synonym">Cerapachys biroi</name>
    <dbReference type="NCBI Taxonomy" id="2015173"/>
    <lineage>
        <taxon>Eukaryota</taxon>
        <taxon>Metazoa</taxon>
        <taxon>Ecdysozoa</taxon>
        <taxon>Arthropoda</taxon>
        <taxon>Hexapoda</taxon>
        <taxon>Insecta</taxon>
        <taxon>Pterygota</taxon>
        <taxon>Neoptera</taxon>
        <taxon>Endopterygota</taxon>
        <taxon>Hymenoptera</taxon>
        <taxon>Apocrita</taxon>
        <taxon>Aculeata</taxon>
        <taxon>Formicoidea</taxon>
        <taxon>Formicidae</taxon>
        <taxon>Dorylinae</taxon>
        <taxon>Ooceraea</taxon>
    </lineage>
</organism>
<dbReference type="PANTHER" id="PTHR48021:SF47">
    <property type="entry name" value="GH17672P"/>
    <property type="match status" value="1"/>
</dbReference>